<dbReference type="Gene3D" id="1.20.120.530">
    <property type="entry name" value="GntR ligand-binding domain-like"/>
    <property type="match status" value="1"/>
</dbReference>
<dbReference type="Gene3D" id="1.10.10.10">
    <property type="entry name" value="Winged helix-like DNA-binding domain superfamily/Winged helix DNA-binding domain"/>
    <property type="match status" value="1"/>
</dbReference>
<reference evidence="5 6" key="1">
    <citation type="journal article" date="2015" name="Antonie Van Leeuwenhoek">
        <title>Thioclava indica sp. nov., isolated from surface seawater of the Indian Ocean.</title>
        <authorList>
            <person name="Liu Y."/>
            <person name="Lai Q."/>
            <person name="Du J."/>
            <person name="Xu H."/>
            <person name="Jiang L."/>
            <person name="Shao Z."/>
        </authorList>
    </citation>
    <scope>NUCLEOTIDE SEQUENCE [LARGE SCALE GENOMIC DNA]</scope>
    <source>
        <strain evidence="5 6">DT23-4</strain>
    </source>
</reference>
<proteinExistence type="predicted"/>
<dbReference type="SUPFAM" id="SSF46785">
    <property type="entry name" value="Winged helix' DNA-binding domain"/>
    <property type="match status" value="1"/>
</dbReference>
<evidence type="ECO:0000313" key="5">
    <source>
        <dbReference type="EMBL" id="KEO55509.1"/>
    </source>
</evidence>
<accession>A0A074JG70</accession>
<dbReference type="InterPro" id="IPR036390">
    <property type="entry name" value="WH_DNA-bd_sf"/>
</dbReference>
<dbReference type="Pfam" id="PF07729">
    <property type="entry name" value="FCD"/>
    <property type="match status" value="1"/>
</dbReference>
<dbReference type="Proteomes" id="UP000027471">
    <property type="component" value="Unassembled WGS sequence"/>
</dbReference>
<name>A0A074JG70_9RHOB</name>
<dbReference type="AlphaFoldDB" id="A0A074JG70"/>
<dbReference type="EMBL" id="AUNB01000051">
    <property type="protein sequence ID" value="KEO55509.1"/>
    <property type="molecule type" value="Genomic_DNA"/>
</dbReference>
<keyword evidence="3" id="KW-0804">Transcription</keyword>
<dbReference type="PANTHER" id="PTHR43537:SF39">
    <property type="entry name" value="HTH-TYPE TRANSCRIPTIONAL REGULATOR MCBR"/>
    <property type="match status" value="1"/>
</dbReference>
<organism evidence="5 6">
    <name type="scientific">Thioclava indica</name>
    <dbReference type="NCBI Taxonomy" id="1353528"/>
    <lineage>
        <taxon>Bacteria</taxon>
        <taxon>Pseudomonadati</taxon>
        <taxon>Pseudomonadota</taxon>
        <taxon>Alphaproteobacteria</taxon>
        <taxon>Rhodobacterales</taxon>
        <taxon>Paracoccaceae</taxon>
        <taxon>Thioclava</taxon>
    </lineage>
</organism>
<evidence type="ECO:0000313" key="6">
    <source>
        <dbReference type="Proteomes" id="UP000027471"/>
    </source>
</evidence>
<dbReference type="PANTHER" id="PTHR43537">
    <property type="entry name" value="TRANSCRIPTIONAL REGULATOR, GNTR FAMILY"/>
    <property type="match status" value="1"/>
</dbReference>
<keyword evidence="1" id="KW-0805">Transcription regulation</keyword>
<comment type="caution">
    <text evidence="5">The sequence shown here is derived from an EMBL/GenBank/DDBJ whole genome shotgun (WGS) entry which is preliminary data.</text>
</comment>
<evidence type="ECO:0000256" key="2">
    <source>
        <dbReference type="ARBA" id="ARBA00023125"/>
    </source>
</evidence>
<dbReference type="InterPro" id="IPR000524">
    <property type="entry name" value="Tscrpt_reg_HTH_GntR"/>
</dbReference>
<keyword evidence="6" id="KW-1185">Reference proteome</keyword>
<dbReference type="SMART" id="SM00895">
    <property type="entry name" value="FCD"/>
    <property type="match status" value="1"/>
</dbReference>
<dbReference type="STRING" id="1353528.DT23_05940"/>
<dbReference type="SMART" id="SM00345">
    <property type="entry name" value="HTH_GNTR"/>
    <property type="match status" value="1"/>
</dbReference>
<evidence type="ECO:0000259" key="4">
    <source>
        <dbReference type="PROSITE" id="PS50949"/>
    </source>
</evidence>
<sequence>MVVLYTTALRHYLIKSSIFPRQGPFLSDGAPIFQGTGAFSGSWQMRGWQVTGIETDKRPAHLNIYDALRNMILCGDLAPGQPVTIQGLAEILGGSTTPVREAIRRLTSQGALHFQGNRRVSVPVLTLPQIDELRFARMALEPELARMALKNVTSALISDLCAIDAALDLAIERGDVKRYLQSNYRFHMTLYRAAQSDILLPAVDSFWLRSSPSLRVICGRYGTQHLPDKHQETIAALRAGDGDAAALAIAQDIAQGMDNIRAVLLDTKGNVATETSKVS</sequence>
<keyword evidence="2" id="KW-0238">DNA-binding</keyword>
<gene>
    <name evidence="5" type="ORF">DT23_05940</name>
</gene>
<dbReference type="eggNOG" id="COG1802">
    <property type="taxonomic scope" value="Bacteria"/>
</dbReference>
<feature type="domain" description="HTH gntR-type" evidence="4">
    <location>
        <begin position="58"/>
        <end position="125"/>
    </location>
</feature>
<evidence type="ECO:0000256" key="3">
    <source>
        <dbReference type="ARBA" id="ARBA00023163"/>
    </source>
</evidence>
<dbReference type="InterPro" id="IPR008920">
    <property type="entry name" value="TF_FadR/GntR_C"/>
</dbReference>
<dbReference type="InterPro" id="IPR036388">
    <property type="entry name" value="WH-like_DNA-bd_sf"/>
</dbReference>
<dbReference type="SUPFAM" id="SSF48008">
    <property type="entry name" value="GntR ligand-binding domain-like"/>
    <property type="match status" value="1"/>
</dbReference>
<dbReference type="InterPro" id="IPR011711">
    <property type="entry name" value="GntR_C"/>
</dbReference>
<dbReference type="GO" id="GO:0003677">
    <property type="term" value="F:DNA binding"/>
    <property type="evidence" value="ECO:0007669"/>
    <property type="project" value="UniProtKB-KW"/>
</dbReference>
<evidence type="ECO:0000256" key="1">
    <source>
        <dbReference type="ARBA" id="ARBA00023015"/>
    </source>
</evidence>
<protein>
    <recommendedName>
        <fullName evidence="4">HTH gntR-type domain-containing protein</fullName>
    </recommendedName>
</protein>
<dbReference type="GO" id="GO:0003700">
    <property type="term" value="F:DNA-binding transcription factor activity"/>
    <property type="evidence" value="ECO:0007669"/>
    <property type="project" value="InterPro"/>
</dbReference>
<dbReference type="Pfam" id="PF00392">
    <property type="entry name" value="GntR"/>
    <property type="match status" value="1"/>
</dbReference>
<dbReference type="PROSITE" id="PS50949">
    <property type="entry name" value="HTH_GNTR"/>
    <property type="match status" value="1"/>
</dbReference>